<evidence type="ECO:0000313" key="4">
    <source>
        <dbReference type="Proteomes" id="UP000722485"/>
    </source>
</evidence>
<dbReference type="EMBL" id="JAANBB010000001">
    <property type="protein sequence ID" value="KAF7558097.1"/>
    <property type="molecule type" value="Genomic_DNA"/>
</dbReference>
<reference evidence="3" key="1">
    <citation type="submission" date="2020-03" db="EMBL/GenBank/DDBJ databases">
        <title>Draft Genome Sequence of Cylindrodendrum hubeiense.</title>
        <authorList>
            <person name="Buettner E."/>
            <person name="Kellner H."/>
        </authorList>
    </citation>
    <scope>NUCLEOTIDE SEQUENCE</scope>
    <source>
        <strain evidence="3">IHI 201604</strain>
    </source>
</reference>
<comment type="caution">
    <text evidence="3">The sequence shown here is derived from an EMBL/GenBank/DDBJ whole genome shotgun (WGS) entry which is preliminary data.</text>
</comment>
<dbReference type="Gene3D" id="3.90.180.10">
    <property type="entry name" value="Medium-chain alcohol dehydrogenases, catalytic domain"/>
    <property type="match status" value="1"/>
</dbReference>
<sequence length="380" mass="39999">MNETVETTPSHMEPEVTEKSRLRRRARLPMKATKCQKGFEESLKYEENVEESQELGAHDVLVELHAASLNYRELAIANVENGPAGTIVPDVVPGSDGAGVVKSVGSGVTAFKEGDRVITHLAPGVVESDGDEAPPAYANIAAGLGQAIDGTLRSEGIFTEAALVHAPESLGWLQAATLTCSGLTAWNSLFGLKGRAVGPGDWVLVQGTGGVSIAALQFAVAAGAVVVATTSTEEKAARLLALGAKHTINYQSNPDNWGQEARDLTPGGKGFDMVVDIGGNATLSQSLLAVRINGVVVAAGLSGGAAEPVPLLAALAHACIVRGLLLGSRSQLRDMVRFIDEKGIVPVVDDMVFELSQTKEAYKWLLERKHFSKVAIRIDH</sequence>
<dbReference type="AlphaFoldDB" id="A0A9P5HN92"/>
<dbReference type="Gene3D" id="3.40.50.720">
    <property type="entry name" value="NAD(P)-binding Rossmann-like Domain"/>
    <property type="match status" value="1"/>
</dbReference>
<evidence type="ECO:0000259" key="2">
    <source>
        <dbReference type="SMART" id="SM00829"/>
    </source>
</evidence>
<feature type="region of interest" description="Disordered" evidence="1">
    <location>
        <begin position="1"/>
        <end position="21"/>
    </location>
</feature>
<dbReference type="InterPro" id="IPR052711">
    <property type="entry name" value="Zinc_ADH-like"/>
</dbReference>
<evidence type="ECO:0000256" key="1">
    <source>
        <dbReference type="SAM" id="MobiDB-lite"/>
    </source>
</evidence>
<dbReference type="CDD" id="cd08276">
    <property type="entry name" value="MDR7"/>
    <property type="match status" value="1"/>
</dbReference>
<dbReference type="InterPro" id="IPR013149">
    <property type="entry name" value="ADH-like_C"/>
</dbReference>
<name>A0A9P5HN92_9HYPO</name>
<protein>
    <recommendedName>
        <fullName evidence="2">Enoyl reductase (ER) domain-containing protein</fullName>
    </recommendedName>
</protein>
<organism evidence="3 4">
    <name type="scientific">Cylindrodendrum hubeiense</name>
    <dbReference type="NCBI Taxonomy" id="595255"/>
    <lineage>
        <taxon>Eukaryota</taxon>
        <taxon>Fungi</taxon>
        <taxon>Dikarya</taxon>
        <taxon>Ascomycota</taxon>
        <taxon>Pezizomycotina</taxon>
        <taxon>Sordariomycetes</taxon>
        <taxon>Hypocreomycetidae</taxon>
        <taxon>Hypocreales</taxon>
        <taxon>Nectriaceae</taxon>
        <taxon>Cylindrodendrum</taxon>
    </lineage>
</organism>
<dbReference type="PANTHER" id="PTHR45033:SF2">
    <property type="entry name" value="ZINC-TYPE ALCOHOL DEHYDROGENASE-LIKE PROTEIN C1773.06C"/>
    <property type="match status" value="1"/>
</dbReference>
<accession>A0A9P5HN92</accession>
<dbReference type="InterPro" id="IPR013154">
    <property type="entry name" value="ADH-like_N"/>
</dbReference>
<feature type="compositionally biased region" description="Polar residues" evidence="1">
    <location>
        <begin position="1"/>
        <end position="10"/>
    </location>
</feature>
<dbReference type="GO" id="GO:0016491">
    <property type="term" value="F:oxidoreductase activity"/>
    <property type="evidence" value="ECO:0007669"/>
    <property type="project" value="InterPro"/>
</dbReference>
<keyword evidence="4" id="KW-1185">Reference proteome</keyword>
<dbReference type="Proteomes" id="UP000722485">
    <property type="component" value="Unassembled WGS sequence"/>
</dbReference>
<dbReference type="SUPFAM" id="SSF51735">
    <property type="entry name" value="NAD(P)-binding Rossmann-fold domains"/>
    <property type="match status" value="1"/>
</dbReference>
<feature type="domain" description="Enoyl reductase (ER)" evidence="2">
    <location>
        <begin position="38"/>
        <end position="376"/>
    </location>
</feature>
<dbReference type="InterPro" id="IPR011032">
    <property type="entry name" value="GroES-like_sf"/>
</dbReference>
<gene>
    <name evidence="3" type="ORF">G7Z17_g25</name>
</gene>
<proteinExistence type="predicted"/>
<dbReference type="SMART" id="SM00829">
    <property type="entry name" value="PKS_ER"/>
    <property type="match status" value="1"/>
</dbReference>
<dbReference type="InterPro" id="IPR036291">
    <property type="entry name" value="NAD(P)-bd_dom_sf"/>
</dbReference>
<dbReference type="InterPro" id="IPR020843">
    <property type="entry name" value="ER"/>
</dbReference>
<dbReference type="PANTHER" id="PTHR45033">
    <property type="match status" value="1"/>
</dbReference>
<dbReference type="Pfam" id="PF08240">
    <property type="entry name" value="ADH_N"/>
    <property type="match status" value="1"/>
</dbReference>
<dbReference type="SUPFAM" id="SSF50129">
    <property type="entry name" value="GroES-like"/>
    <property type="match status" value="1"/>
</dbReference>
<evidence type="ECO:0000313" key="3">
    <source>
        <dbReference type="EMBL" id="KAF7558097.1"/>
    </source>
</evidence>
<dbReference type="Pfam" id="PF00107">
    <property type="entry name" value="ADH_zinc_N"/>
    <property type="match status" value="1"/>
</dbReference>
<dbReference type="OrthoDB" id="9930022at2759"/>